<dbReference type="PANTHER" id="PTHR42038">
    <property type="match status" value="1"/>
</dbReference>
<evidence type="ECO:0000256" key="3">
    <source>
        <dbReference type="ARBA" id="ARBA00006757"/>
    </source>
</evidence>
<sequence length="244" mass="28156">MDVHDMSRAPPEYLEVVWIADVCKLVMAVGWLSNYIGMITKSIREQTYSMALMPLCCNFAWEFTYFFVYPYKVPMERNIHTLAFLLNCGVMYTAVRYGAREWGHAPLVQRNLPLIFVVCIACWVSAHVAFAEQYGPSLAQAVSGFACQILLSAGGTCQLLCRGHSRGASYKLWLSRFMGSFALILPNMLRYRYWREDHQYIGSPLYTWFIGMFLFLDGSYGFVLWYVRRHEREQALAAARPKTQ</sequence>
<reference evidence="8 9" key="1">
    <citation type="submission" date="2023-01" db="EMBL/GenBank/DDBJ databases">
        <title>Analysis of 21 Apiospora genomes using comparative genomics revels a genus with tremendous synthesis potential of carbohydrate active enzymes and secondary metabolites.</title>
        <authorList>
            <person name="Sorensen T."/>
        </authorList>
    </citation>
    <scope>NUCLEOTIDE SEQUENCE [LARGE SCALE GENOMIC DNA]</scope>
    <source>
        <strain evidence="8 9">CBS 135458</strain>
    </source>
</reference>
<comment type="similarity">
    <text evidence="3">Belongs to the paxB family.</text>
</comment>
<feature type="transmembrane region" description="Helical" evidence="7">
    <location>
        <begin position="173"/>
        <end position="193"/>
    </location>
</feature>
<evidence type="ECO:0000313" key="9">
    <source>
        <dbReference type="Proteomes" id="UP001480595"/>
    </source>
</evidence>
<comment type="caution">
    <text evidence="8">The sequence shown here is derived from an EMBL/GenBank/DDBJ whole genome shotgun (WGS) entry which is preliminary data.</text>
</comment>
<evidence type="ECO:0000313" key="8">
    <source>
        <dbReference type="EMBL" id="KAK8073461.1"/>
    </source>
</evidence>
<keyword evidence="4 7" id="KW-0812">Transmembrane</keyword>
<dbReference type="Pfam" id="PF25129">
    <property type="entry name" value="Pyr4-TMTC"/>
    <property type="match status" value="1"/>
</dbReference>
<feature type="transmembrane region" description="Helical" evidence="7">
    <location>
        <begin position="142"/>
        <end position="161"/>
    </location>
</feature>
<keyword evidence="9" id="KW-1185">Reference proteome</keyword>
<comment type="subcellular location">
    <subcellularLocation>
        <location evidence="1">Membrane</location>
        <topology evidence="1">Multi-pass membrane protein</topology>
    </subcellularLocation>
</comment>
<gene>
    <name evidence="8" type="ORF">PG994_004360</name>
</gene>
<feature type="transmembrane region" description="Helical" evidence="7">
    <location>
        <begin position="111"/>
        <end position="130"/>
    </location>
</feature>
<accession>A0ABR1VT19</accession>
<feature type="transmembrane region" description="Helical" evidence="7">
    <location>
        <begin position="79"/>
        <end position="99"/>
    </location>
</feature>
<dbReference type="PANTHER" id="PTHR42038:SF2">
    <property type="entry name" value="TERPENE CYCLASE AUSL"/>
    <property type="match status" value="1"/>
</dbReference>
<dbReference type="RefSeq" id="XP_066717936.1">
    <property type="nucleotide sequence ID" value="XM_066855769.1"/>
</dbReference>
<evidence type="ECO:0000256" key="1">
    <source>
        <dbReference type="ARBA" id="ARBA00004141"/>
    </source>
</evidence>
<evidence type="ECO:0000256" key="5">
    <source>
        <dbReference type="ARBA" id="ARBA00022989"/>
    </source>
</evidence>
<evidence type="ECO:0000256" key="7">
    <source>
        <dbReference type="SAM" id="Phobius"/>
    </source>
</evidence>
<evidence type="ECO:0000256" key="6">
    <source>
        <dbReference type="ARBA" id="ARBA00023136"/>
    </source>
</evidence>
<evidence type="ECO:0000256" key="4">
    <source>
        <dbReference type="ARBA" id="ARBA00022692"/>
    </source>
</evidence>
<proteinExistence type="inferred from homology"/>
<name>A0ABR1VT19_9PEZI</name>
<feature type="transmembrane region" description="Helical" evidence="7">
    <location>
        <begin position="16"/>
        <end position="36"/>
    </location>
</feature>
<dbReference type="InterPro" id="IPR039020">
    <property type="entry name" value="PaxB-like"/>
</dbReference>
<organism evidence="8 9">
    <name type="scientific">Apiospora phragmitis</name>
    <dbReference type="NCBI Taxonomy" id="2905665"/>
    <lineage>
        <taxon>Eukaryota</taxon>
        <taxon>Fungi</taxon>
        <taxon>Dikarya</taxon>
        <taxon>Ascomycota</taxon>
        <taxon>Pezizomycotina</taxon>
        <taxon>Sordariomycetes</taxon>
        <taxon>Xylariomycetidae</taxon>
        <taxon>Amphisphaeriales</taxon>
        <taxon>Apiosporaceae</taxon>
        <taxon>Apiospora</taxon>
    </lineage>
</organism>
<feature type="transmembrane region" description="Helical" evidence="7">
    <location>
        <begin position="205"/>
        <end position="227"/>
    </location>
</feature>
<dbReference type="EMBL" id="JAQQWL010000005">
    <property type="protein sequence ID" value="KAK8073461.1"/>
    <property type="molecule type" value="Genomic_DNA"/>
</dbReference>
<comment type="pathway">
    <text evidence="2">Secondary metabolite biosynthesis.</text>
</comment>
<keyword evidence="5 7" id="KW-1133">Transmembrane helix</keyword>
<protein>
    <submittedName>
        <fullName evidence="8">Cytochrome P450</fullName>
    </submittedName>
</protein>
<evidence type="ECO:0000256" key="2">
    <source>
        <dbReference type="ARBA" id="ARBA00005179"/>
    </source>
</evidence>
<dbReference type="GeneID" id="92088832"/>
<keyword evidence="6 7" id="KW-0472">Membrane</keyword>
<dbReference type="Proteomes" id="UP001480595">
    <property type="component" value="Unassembled WGS sequence"/>
</dbReference>
<feature type="transmembrane region" description="Helical" evidence="7">
    <location>
        <begin position="48"/>
        <end position="67"/>
    </location>
</feature>